<feature type="transmembrane region" description="Helical" evidence="1">
    <location>
        <begin position="120"/>
        <end position="136"/>
    </location>
</feature>
<keyword evidence="3" id="KW-1185">Reference proteome</keyword>
<dbReference type="EMBL" id="JAPDFW010000067">
    <property type="protein sequence ID" value="KAJ5074953.1"/>
    <property type="molecule type" value="Genomic_DNA"/>
</dbReference>
<comment type="caution">
    <text evidence="2">The sequence shown here is derived from an EMBL/GenBank/DDBJ whole genome shotgun (WGS) entry which is preliminary data.</text>
</comment>
<dbReference type="InterPro" id="IPR001108">
    <property type="entry name" value="Peptidase_A22A"/>
</dbReference>
<dbReference type="GO" id="GO:0070765">
    <property type="term" value="C:gamma-secretase complex"/>
    <property type="evidence" value="ECO:0007669"/>
    <property type="project" value="TreeGrafter"/>
</dbReference>
<organism evidence="2 3">
    <name type="scientific">Anaeramoeba ignava</name>
    <name type="common">Anaerobic marine amoeba</name>
    <dbReference type="NCBI Taxonomy" id="1746090"/>
    <lineage>
        <taxon>Eukaryota</taxon>
        <taxon>Metamonada</taxon>
        <taxon>Anaeramoebidae</taxon>
        <taxon>Anaeramoeba</taxon>
    </lineage>
</organism>
<feature type="transmembrane region" description="Helical" evidence="1">
    <location>
        <begin position="84"/>
        <end position="114"/>
    </location>
</feature>
<dbReference type="PANTHER" id="PTHR10202:SF13">
    <property type="entry name" value="PRESENILIN HOMOLOG"/>
    <property type="match status" value="1"/>
</dbReference>
<dbReference type="GO" id="GO:0016485">
    <property type="term" value="P:protein processing"/>
    <property type="evidence" value="ECO:0007669"/>
    <property type="project" value="InterPro"/>
</dbReference>
<dbReference type="GO" id="GO:0042500">
    <property type="term" value="F:aspartic endopeptidase activity, intramembrane cleaving"/>
    <property type="evidence" value="ECO:0007669"/>
    <property type="project" value="InterPro"/>
</dbReference>
<evidence type="ECO:0000313" key="3">
    <source>
        <dbReference type="Proteomes" id="UP001149090"/>
    </source>
</evidence>
<sequence length="137" mass="15757">MLIYNFSVVGILTMFWHGPKWISQGYLIIFSVLLASILAKLPKTTNWILLILISFYDIFTVLSSKGPLKMLIDEAVKADQQLPFLIYSCDFIFYSLLMSLACFFQGLTITLFFWFVYEKALPALPISIFLGIVFIFD</sequence>
<evidence type="ECO:0000256" key="1">
    <source>
        <dbReference type="SAM" id="Phobius"/>
    </source>
</evidence>
<feature type="transmembrane region" description="Helical" evidence="1">
    <location>
        <begin position="45"/>
        <end position="63"/>
    </location>
</feature>
<dbReference type="PANTHER" id="PTHR10202">
    <property type="entry name" value="PRESENILIN"/>
    <property type="match status" value="1"/>
</dbReference>
<keyword evidence="1" id="KW-0472">Membrane</keyword>
<dbReference type="Pfam" id="PF01080">
    <property type="entry name" value="Presenilin"/>
    <property type="match status" value="1"/>
</dbReference>
<proteinExistence type="predicted"/>
<dbReference type="OrthoDB" id="20287at2759"/>
<dbReference type="GO" id="GO:0006509">
    <property type="term" value="P:membrane protein ectodomain proteolysis"/>
    <property type="evidence" value="ECO:0007669"/>
    <property type="project" value="TreeGrafter"/>
</dbReference>
<keyword evidence="1" id="KW-0812">Transmembrane</keyword>
<name>A0A9Q0RCV2_ANAIG</name>
<dbReference type="AlphaFoldDB" id="A0A9Q0RCV2"/>
<evidence type="ECO:0000313" key="2">
    <source>
        <dbReference type="EMBL" id="KAJ5074953.1"/>
    </source>
</evidence>
<accession>A0A9Q0RCV2</accession>
<reference evidence="2" key="1">
    <citation type="submission" date="2022-10" db="EMBL/GenBank/DDBJ databases">
        <title>Novel sulphate-reducing endosymbionts in the free-living metamonad Anaeramoeba.</title>
        <authorList>
            <person name="Jerlstrom-Hultqvist J."/>
            <person name="Cepicka I."/>
            <person name="Gallot-Lavallee L."/>
            <person name="Salas-Leiva D."/>
            <person name="Curtis B.A."/>
            <person name="Zahonova K."/>
            <person name="Pipaliya S."/>
            <person name="Dacks J."/>
            <person name="Roger A.J."/>
        </authorList>
    </citation>
    <scope>NUCLEOTIDE SEQUENCE</scope>
    <source>
        <strain evidence="2">BMAN</strain>
    </source>
</reference>
<dbReference type="Proteomes" id="UP001149090">
    <property type="component" value="Unassembled WGS sequence"/>
</dbReference>
<gene>
    <name evidence="2" type="ORF">M0811_07657</name>
</gene>
<dbReference type="InterPro" id="IPR042524">
    <property type="entry name" value="Presenilin_C"/>
</dbReference>
<protein>
    <submittedName>
        <fullName evidence="2">Presenilin</fullName>
    </submittedName>
</protein>
<keyword evidence="1" id="KW-1133">Transmembrane helix</keyword>
<dbReference type="Gene3D" id="1.10.472.100">
    <property type="entry name" value="Presenilin"/>
    <property type="match status" value="1"/>
</dbReference>
<feature type="transmembrane region" description="Helical" evidence="1">
    <location>
        <begin position="21"/>
        <end position="39"/>
    </location>
</feature>